<reference evidence="1 2" key="1">
    <citation type="submission" date="2024-01" db="EMBL/GenBank/DDBJ databases">
        <title>The genome sequence of Erythrobacteraceae sp. strain 1XM1-14.</title>
        <authorList>
            <person name="Liu Y."/>
        </authorList>
    </citation>
    <scope>NUCLEOTIDE SEQUENCE [LARGE SCALE GENOMIC DNA]</scope>
    <source>
        <strain evidence="1 2">1XM1-14</strain>
    </source>
</reference>
<dbReference type="RefSeq" id="WP_354144082.1">
    <property type="nucleotide sequence ID" value="NZ_JAZDQV010000003.1"/>
</dbReference>
<name>A0ABU7GDB1_9SPHN</name>
<dbReference type="Pfam" id="PF11149">
    <property type="entry name" value="DUF2924"/>
    <property type="match status" value="1"/>
</dbReference>
<gene>
    <name evidence="1" type="ORF">VRS74_04700</name>
</gene>
<dbReference type="InterPro" id="IPR021322">
    <property type="entry name" value="DUF2924"/>
</dbReference>
<comment type="caution">
    <text evidence="1">The sequence shown here is derived from an EMBL/GenBank/DDBJ whole genome shotgun (WGS) entry which is preliminary data.</text>
</comment>
<accession>A0ABU7GDB1</accession>
<evidence type="ECO:0000313" key="2">
    <source>
        <dbReference type="Proteomes" id="UP001343492"/>
    </source>
</evidence>
<protein>
    <submittedName>
        <fullName evidence="1">DUF2924 domain-containing protein</fullName>
    </submittedName>
</protein>
<keyword evidence="2" id="KW-1185">Reference proteome</keyword>
<evidence type="ECO:0000313" key="1">
    <source>
        <dbReference type="EMBL" id="MEE1876981.1"/>
    </source>
</evidence>
<organism evidence="1 2">
    <name type="scientific">Altererythrobacter litoralis</name>
    <dbReference type="NCBI Taxonomy" id="3113904"/>
    <lineage>
        <taxon>Bacteria</taxon>
        <taxon>Pseudomonadati</taxon>
        <taxon>Pseudomonadota</taxon>
        <taxon>Alphaproteobacteria</taxon>
        <taxon>Sphingomonadales</taxon>
        <taxon>Erythrobacteraceae</taxon>
        <taxon>Altererythrobacter</taxon>
    </lineage>
</organism>
<dbReference type="Proteomes" id="UP001343492">
    <property type="component" value="Unassembled WGS sequence"/>
</dbReference>
<sequence length="133" mass="15014">MTADVEELVAAISEMELDQLRALWRRRFDAPPQLRSLPLMRLQLAWRVQAEAFGGLDAETRKALARSGSVEPEGKELGIGAQLSRNWNGRKIEVVVDEHGFRWEGQLYPSLSAAARAITGIRWNGPRFFGLRQ</sequence>
<dbReference type="EMBL" id="JAZDQV010000003">
    <property type="protein sequence ID" value="MEE1876981.1"/>
    <property type="molecule type" value="Genomic_DNA"/>
</dbReference>
<proteinExistence type="predicted"/>